<dbReference type="RefSeq" id="XP_027205442.1">
    <property type="nucleotide sequence ID" value="XM_027349641.1"/>
</dbReference>
<evidence type="ECO:0000256" key="7">
    <source>
        <dbReference type="ARBA" id="ARBA00023054"/>
    </source>
</evidence>
<dbReference type="PANTHER" id="PTHR23077">
    <property type="entry name" value="AAA-FAMILY ATPASE"/>
    <property type="match status" value="1"/>
</dbReference>
<feature type="domain" description="AAA+ ATPase" evidence="10">
    <location>
        <begin position="48"/>
        <end position="216"/>
    </location>
</feature>
<evidence type="ECO:0000313" key="11">
    <source>
        <dbReference type="Proteomes" id="UP000515146"/>
    </source>
</evidence>
<dbReference type="Gene3D" id="1.10.8.60">
    <property type="match status" value="1"/>
</dbReference>
<dbReference type="InterPro" id="IPR003593">
    <property type="entry name" value="AAA+_ATPase"/>
</dbReference>
<dbReference type="Proteomes" id="UP000515146">
    <property type="component" value="Unplaced"/>
</dbReference>
<name>A0A6P6YJP0_DERPT</name>
<reference evidence="12" key="1">
    <citation type="submission" date="2025-08" db="UniProtKB">
        <authorList>
            <consortium name="RefSeq"/>
        </authorList>
    </citation>
    <scope>IDENTIFICATION</scope>
    <source>
        <strain evidence="12">Airmid</strain>
    </source>
</reference>
<proteinExistence type="inferred from homology"/>
<evidence type="ECO:0000256" key="4">
    <source>
        <dbReference type="ARBA" id="ARBA00022840"/>
    </source>
</evidence>
<dbReference type="GO" id="GO:0046872">
    <property type="term" value="F:metal ion binding"/>
    <property type="evidence" value="ECO:0007669"/>
    <property type="project" value="UniProtKB-KW"/>
</dbReference>
<dbReference type="InParanoid" id="A0A6P6YJP0"/>
<dbReference type="GO" id="GO:0016887">
    <property type="term" value="F:ATP hydrolysis activity"/>
    <property type="evidence" value="ECO:0007669"/>
    <property type="project" value="InterPro"/>
</dbReference>
<evidence type="ECO:0000259" key="10">
    <source>
        <dbReference type="SMART" id="SM00382"/>
    </source>
</evidence>
<keyword evidence="7" id="KW-0175">Coiled coil</keyword>
<feature type="signal peptide" evidence="9">
    <location>
        <begin position="1"/>
        <end position="24"/>
    </location>
</feature>
<keyword evidence="11" id="KW-1185">Reference proteome</keyword>
<dbReference type="GO" id="GO:1990275">
    <property type="term" value="F:preribosome binding"/>
    <property type="evidence" value="ECO:0007669"/>
    <property type="project" value="TreeGrafter"/>
</dbReference>
<dbReference type="InterPro" id="IPR003960">
    <property type="entry name" value="ATPase_AAA_CS"/>
</dbReference>
<evidence type="ECO:0000256" key="3">
    <source>
        <dbReference type="ARBA" id="ARBA00022741"/>
    </source>
</evidence>
<evidence type="ECO:0000256" key="6">
    <source>
        <dbReference type="ARBA" id="ARBA00023014"/>
    </source>
</evidence>
<organism evidence="11 12">
    <name type="scientific">Dermatophagoides pteronyssinus</name>
    <name type="common">European house dust mite</name>
    <dbReference type="NCBI Taxonomy" id="6956"/>
    <lineage>
        <taxon>Eukaryota</taxon>
        <taxon>Metazoa</taxon>
        <taxon>Ecdysozoa</taxon>
        <taxon>Arthropoda</taxon>
        <taxon>Chelicerata</taxon>
        <taxon>Arachnida</taxon>
        <taxon>Acari</taxon>
        <taxon>Acariformes</taxon>
        <taxon>Sarcoptiformes</taxon>
        <taxon>Astigmata</taxon>
        <taxon>Psoroptidia</taxon>
        <taxon>Analgoidea</taxon>
        <taxon>Pyroglyphidae</taxon>
        <taxon>Dermatophagoidinae</taxon>
        <taxon>Dermatophagoides</taxon>
    </lineage>
</organism>
<evidence type="ECO:0000313" key="12">
    <source>
        <dbReference type="RefSeq" id="XP_027205442.1"/>
    </source>
</evidence>
<dbReference type="Pfam" id="PF10609">
    <property type="entry name" value="ParA"/>
    <property type="match status" value="1"/>
</dbReference>
<dbReference type="Pfam" id="PF00004">
    <property type="entry name" value="AAA"/>
    <property type="match status" value="1"/>
</dbReference>
<comment type="similarity">
    <text evidence="8">Belongs to the AAA ATPase family.</text>
</comment>
<dbReference type="SUPFAM" id="SSF52540">
    <property type="entry name" value="P-loop containing nucleoside triphosphate hydrolases"/>
    <property type="match status" value="2"/>
</dbReference>
<feature type="chain" id="PRO_5028050749" evidence="9">
    <location>
        <begin position="25"/>
        <end position="419"/>
    </location>
</feature>
<dbReference type="KEGG" id="dpte:113799051"/>
<keyword evidence="6" id="KW-0411">Iron-sulfur</keyword>
<keyword evidence="1" id="KW-0004">4Fe-4S</keyword>
<evidence type="ECO:0000256" key="2">
    <source>
        <dbReference type="ARBA" id="ARBA00022723"/>
    </source>
</evidence>
<dbReference type="PANTHER" id="PTHR23077:SF171">
    <property type="entry name" value="NUCLEAR VALOSIN-CONTAINING PROTEIN-LIKE"/>
    <property type="match status" value="1"/>
</dbReference>
<protein>
    <submittedName>
        <fullName evidence="12">Nuclear valosin-containing protein-like</fullName>
    </submittedName>
</protein>
<dbReference type="FunFam" id="3.40.50.300:FF:001025">
    <property type="entry name" value="ATPase family, AAA domain-containing 2B"/>
    <property type="match status" value="1"/>
</dbReference>
<dbReference type="GO" id="GO:0005634">
    <property type="term" value="C:nucleus"/>
    <property type="evidence" value="ECO:0007669"/>
    <property type="project" value="TreeGrafter"/>
</dbReference>
<feature type="domain" description="AAA+ ATPase" evidence="10">
    <location>
        <begin position="266"/>
        <end position="403"/>
    </location>
</feature>
<keyword evidence="3 8" id="KW-0547">Nucleotide-binding</keyword>
<dbReference type="InterPro" id="IPR003959">
    <property type="entry name" value="ATPase_AAA_core"/>
</dbReference>
<dbReference type="PROSITE" id="PS00674">
    <property type="entry name" value="AAA"/>
    <property type="match status" value="1"/>
</dbReference>
<evidence type="ECO:0000256" key="5">
    <source>
        <dbReference type="ARBA" id="ARBA00023004"/>
    </source>
</evidence>
<sequence>MKSWFEKSVRFFVSALVWVSRVEVRFLVETDPEAGARKKGNAEKGLFAKHVVLVSSCKGGVGKSTLSVNLAYILKARGCAVAICDLDVYGPSFSVLLPLQSVNIEQKVYFEKDAGESDNKMVPLEYGGVKLMSASYILAPEQFNGVRGAMAARLCNELLFNVRYGPLDYLIVDTPPGTGDVHISLVEELEVDGVLVVSNPAELSYADVQRGIRFYETFSVPILGVILPSVTLEDVGGLASVKKFLAEQFIDPILHLSEYVAAGLPDASGVLLHGPPGCGKTHLAKAIANACGSRFMLVNGSELLGRYVGESEERVKQLFEKARVYAPCLIFFDEFDALCPSRANADTHEVSKRVVNLLLTELDGVRRRPGVFVVGATNQPSLIDEAVLRAGRFEHKIFIGLPDATEREDIVKRTGAACL</sequence>
<dbReference type="InterPro" id="IPR050168">
    <property type="entry name" value="AAA_ATPase_domain"/>
</dbReference>
<keyword evidence="5" id="KW-0408">Iron</keyword>
<evidence type="ECO:0000256" key="8">
    <source>
        <dbReference type="RuleBase" id="RU003651"/>
    </source>
</evidence>
<dbReference type="GO" id="GO:0140663">
    <property type="term" value="F:ATP-dependent FeS chaperone activity"/>
    <property type="evidence" value="ECO:0007669"/>
    <property type="project" value="InterPro"/>
</dbReference>
<dbReference type="CDD" id="cd02037">
    <property type="entry name" value="Mrp_NBP35"/>
    <property type="match status" value="1"/>
</dbReference>
<dbReference type="GO" id="GO:0051539">
    <property type="term" value="F:4 iron, 4 sulfur cluster binding"/>
    <property type="evidence" value="ECO:0007669"/>
    <property type="project" value="UniProtKB-KW"/>
</dbReference>
<keyword evidence="9" id="KW-0732">Signal</keyword>
<keyword evidence="2" id="KW-0479">Metal-binding</keyword>
<dbReference type="InterPro" id="IPR019591">
    <property type="entry name" value="Mrp/NBP35_ATP-bd"/>
</dbReference>
<evidence type="ECO:0000256" key="1">
    <source>
        <dbReference type="ARBA" id="ARBA00022485"/>
    </source>
</evidence>
<dbReference type="GO" id="GO:0005524">
    <property type="term" value="F:ATP binding"/>
    <property type="evidence" value="ECO:0007669"/>
    <property type="project" value="UniProtKB-KW"/>
</dbReference>
<dbReference type="OrthoDB" id="1741334at2759"/>
<accession>A0A6P6YJP0</accession>
<dbReference type="AlphaFoldDB" id="A0A6P6YJP0"/>
<evidence type="ECO:0000256" key="9">
    <source>
        <dbReference type="SAM" id="SignalP"/>
    </source>
</evidence>
<dbReference type="GO" id="GO:0016226">
    <property type="term" value="P:iron-sulfur cluster assembly"/>
    <property type="evidence" value="ECO:0007669"/>
    <property type="project" value="InterPro"/>
</dbReference>
<gene>
    <name evidence="12" type="primary">LOC113799051</name>
</gene>
<keyword evidence="4 8" id="KW-0067">ATP-binding</keyword>
<dbReference type="Gene3D" id="3.40.50.300">
    <property type="entry name" value="P-loop containing nucleotide triphosphate hydrolases"/>
    <property type="match status" value="2"/>
</dbReference>
<dbReference type="InterPro" id="IPR033756">
    <property type="entry name" value="YlxH/NBP35"/>
</dbReference>
<dbReference type="SMART" id="SM00382">
    <property type="entry name" value="AAA"/>
    <property type="match status" value="2"/>
</dbReference>
<dbReference type="InterPro" id="IPR027417">
    <property type="entry name" value="P-loop_NTPase"/>
</dbReference>
<dbReference type="GO" id="GO:0042254">
    <property type="term" value="P:ribosome biogenesis"/>
    <property type="evidence" value="ECO:0007669"/>
    <property type="project" value="TreeGrafter"/>
</dbReference>
<dbReference type="GO" id="GO:0003723">
    <property type="term" value="F:RNA binding"/>
    <property type="evidence" value="ECO:0007669"/>
    <property type="project" value="TreeGrafter"/>
</dbReference>